<dbReference type="GO" id="GO:0008270">
    <property type="term" value="F:zinc ion binding"/>
    <property type="evidence" value="ECO:0007669"/>
    <property type="project" value="UniProtKB-KW"/>
</dbReference>
<keyword evidence="1" id="KW-0479">Metal-binding</keyword>
<accession>A0AAD2JWJ7</accession>
<reference evidence="6" key="1">
    <citation type="submission" date="2023-11" db="EMBL/GenBank/DDBJ databases">
        <authorList>
            <person name="De Vega J J."/>
            <person name="De Vega J J."/>
        </authorList>
    </citation>
    <scope>NUCLEOTIDE SEQUENCE</scope>
</reference>
<dbReference type="InterPro" id="IPR013083">
    <property type="entry name" value="Znf_RING/FYVE/PHD"/>
</dbReference>
<feature type="domain" description="RING-type" evidence="5">
    <location>
        <begin position="41"/>
        <end position="80"/>
    </location>
</feature>
<dbReference type="SMART" id="SM00184">
    <property type="entry name" value="RING"/>
    <property type="match status" value="1"/>
</dbReference>
<organism evidence="6 7">
    <name type="scientific">Mycena citricolor</name>
    <dbReference type="NCBI Taxonomy" id="2018698"/>
    <lineage>
        <taxon>Eukaryota</taxon>
        <taxon>Fungi</taxon>
        <taxon>Dikarya</taxon>
        <taxon>Basidiomycota</taxon>
        <taxon>Agaricomycotina</taxon>
        <taxon>Agaricomycetes</taxon>
        <taxon>Agaricomycetidae</taxon>
        <taxon>Agaricales</taxon>
        <taxon>Marasmiineae</taxon>
        <taxon>Mycenaceae</taxon>
        <taxon>Mycena</taxon>
    </lineage>
</organism>
<dbReference type="EMBL" id="CAVNYO010000101">
    <property type="protein sequence ID" value="CAK5265782.1"/>
    <property type="molecule type" value="Genomic_DNA"/>
</dbReference>
<gene>
    <name evidence="6" type="ORF">MYCIT1_LOCUS7038</name>
</gene>
<evidence type="ECO:0000256" key="2">
    <source>
        <dbReference type="ARBA" id="ARBA00022771"/>
    </source>
</evidence>
<proteinExistence type="predicted"/>
<dbReference type="InterPro" id="IPR001841">
    <property type="entry name" value="Znf_RING"/>
</dbReference>
<dbReference type="InterPro" id="IPR017907">
    <property type="entry name" value="Znf_RING_CS"/>
</dbReference>
<dbReference type="SUPFAM" id="SSF57850">
    <property type="entry name" value="RING/U-box"/>
    <property type="match status" value="1"/>
</dbReference>
<evidence type="ECO:0000256" key="3">
    <source>
        <dbReference type="ARBA" id="ARBA00022833"/>
    </source>
</evidence>
<evidence type="ECO:0000313" key="7">
    <source>
        <dbReference type="Proteomes" id="UP001295794"/>
    </source>
</evidence>
<evidence type="ECO:0000313" key="6">
    <source>
        <dbReference type="EMBL" id="CAK5265782.1"/>
    </source>
</evidence>
<dbReference type="Pfam" id="PF13445">
    <property type="entry name" value="zf-RING_UBOX"/>
    <property type="match status" value="1"/>
</dbReference>
<dbReference type="PROSITE" id="PS50089">
    <property type="entry name" value="ZF_RING_2"/>
    <property type="match status" value="1"/>
</dbReference>
<evidence type="ECO:0000256" key="1">
    <source>
        <dbReference type="ARBA" id="ARBA00022723"/>
    </source>
</evidence>
<keyword evidence="3" id="KW-0862">Zinc</keyword>
<sequence>MLIAQNLVTLCIGSASGPGAASLPTTMIYNYTEEANANLLCCICRMPFIEPTTARSCAHTFCRDCIVEAMAHAQQCPVDRSPLSEEQLEPANGIIRSEDRTEVEGTPALCDFCEMTVAPSGLVAHQSACSAAPVQCIHAVHGCGWTGPRADLDPEHLPCCPYHALRSFFALNNTRFDRIAEENLILRHKVESLERFAQTMNRELLAVKSALGPWFRPEGVRVYPTSDSLATPVSPTQPPPNAQDLFAAYFPAEESDQPPSPTSAGAIFDMGMQPRQSSAGPFNARHAAAIAPLNLSSTLEGTFTSLRESVIGLASAVDSLGRRNDIALGNETLRLNEEVMSLRATMHGLRMQVHNIMMDRNAQVTGRSADSVALADGAWPGRFLHGQSITKL</sequence>
<protein>
    <recommendedName>
        <fullName evidence="5">RING-type domain-containing protein</fullName>
    </recommendedName>
</protein>
<comment type="caution">
    <text evidence="6">The sequence shown here is derived from an EMBL/GenBank/DDBJ whole genome shotgun (WGS) entry which is preliminary data.</text>
</comment>
<dbReference type="PROSITE" id="PS00518">
    <property type="entry name" value="ZF_RING_1"/>
    <property type="match status" value="1"/>
</dbReference>
<evidence type="ECO:0000259" key="5">
    <source>
        <dbReference type="PROSITE" id="PS50089"/>
    </source>
</evidence>
<dbReference type="SUPFAM" id="SSF49599">
    <property type="entry name" value="TRAF domain-like"/>
    <property type="match status" value="1"/>
</dbReference>
<dbReference type="PANTHER" id="PTHR10131:SF94">
    <property type="entry name" value="TNF RECEPTOR-ASSOCIATED FACTOR 4"/>
    <property type="match status" value="1"/>
</dbReference>
<evidence type="ECO:0000256" key="4">
    <source>
        <dbReference type="PROSITE-ProRule" id="PRU00175"/>
    </source>
</evidence>
<dbReference type="Proteomes" id="UP001295794">
    <property type="component" value="Unassembled WGS sequence"/>
</dbReference>
<keyword evidence="7" id="KW-1185">Reference proteome</keyword>
<dbReference type="Gene3D" id="3.30.40.10">
    <property type="entry name" value="Zinc/RING finger domain, C3HC4 (zinc finger)"/>
    <property type="match status" value="2"/>
</dbReference>
<keyword evidence="2 4" id="KW-0863">Zinc-finger</keyword>
<dbReference type="AlphaFoldDB" id="A0AAD2JWJ7"/>
<dbReference type="InterPro" id="IPR027370">
    <property type="entry name" value="Znf-RING_euk"/>
</dbReference>
<dbReference type="PANTHER" id="PTHR10131">
    <property type="entry name" value="TNF RECEPTOR ASSOCIATED FACTOR"/>
    <property type="match status" value="1"/>
</dbReference>
<name>A0AAD2JWJ7_9AGAR</name>